<dbReference type="SUPFAM" id="SSF53927">
    <property type="entry name" value="Cytidine deaminase-like"/>
    <property type="match status" value="1"/>
</dbReference>
<evidence type="ECO:0000313" key="5">
    <source>
        <dbReference type="EMBL" id="TGG91987.1"/>
    </source>
</evidence>
<dbReference type="OrthoDB" id="9782042at2"/>
<dbReference type="NCBIfam" id="TIGR00129">
    <property type="entry name" value="fdhD_narQ"/>
    <property type="match status" value="1"/>
</dbReference>
<dbReference type="AlphaFoldDB" id="A0A4Z0W552"/>
<dbReference type="RefSeq" id="WP_135483916.1">
    <property type="nucleotide sequence ID" value="NZ_SRMF01000006.1"/>
</dbReference>
<dbReference type="InterPro" id="IPR016193">
    <property type="entry name" value="Cytidine_deaminase-like"/>
</dbReference>
<comment type="caution">
    <text evidence="5">The sequence shown here is derived from an EMBL/GenBank/DDBJ whole genome shotgun (WGS) entry which is preliminary data.</text>
</comment>
<dbReference type="GO" id="GO:0006777">
    <property type="term" value="P:Mo-molybdopterin cofactor biosynthetic process"/>
    <property type="evidence" value="ECO:0007669"/>
    <property type="project" value="UniProtKB-UniRule"/>
</dbReference>
<reference evidence="5 6" key="1">
    <citation type="submission" date="2019-04" db="EMBL/GenBank/DDBJ databases">
        <title>Natronospirillum operosus gen. nov., sp. nov., a haloalkaliphilic satellite isolated from decaying biomass of laboratory culture of cyanobacterium Geitlerinema sp. and proposal of Natronospirillaceae fam. nov. and Saccharospirillaceae fam. nov.</title>
        <authorList>
            <person name="Kevbrin V."/>
            <person name="Boltyanskaya Y."/>
            <person name="Koziaeva V."/>
            <person name="Grouzdev D.S."/>
            <person name="Park M."/>
            <person name="Cho J."/>
        </authorList>
    </citation>
    <scope>NUCLEOTIDE SEQUENCE [LARGE SCALE GENOMIC DNA]</scope>
    <source>
        <strain evidence="5 6">G-116</strain>
    </source>
</reference>
<evidence type="ECO:0000256" key="4">
    <source>
        <dbReference type="SAM" id="MobiDB-lite"/>
    </source>
</evidence>
<comment type="similarity">
    <text evidence="3">Belongs to the FdhD family.</text>
</comment>
<comment type="subcellular location">
    <subcellularLocation>
        <location evidence="3">Cytoplasm</location>
    </subcellularLocation>
</comment>
<gene>
    <name evidence="3 5" type="primary">fdhD</name>
    <name evidence="5" type="ORF">E4656_13965</name>
</gene>
<dbReference type="Gene3D" id="3.40.140.10">
    <property type="entry name" value="Cytidine Deaminase, domain 2"/>
    <property type="match status" value="1"/>
</dbReference>
<keyword evidence="2 3" id="KW-0501">Molybdenum cofactor biosynthesis</keyword>
<dbReference type="PANTHER" id="PTHR30592">
    <property type="entry name" value="FORMATE DEHYDROGENASE"/>
    <property type="match status" value="1"/>
</dbReference>
<dbReference type="EMBL" id="SRMF01000006">
    <property type="protein sequence ID" value="TGG91987.1"/>
    <property type="molecule type" value="Genomic_DNA"/>
</dbReference>
<evidence type="ECO:0000313" key="6">
    <source>
        <dbReference type="Proteomes" id="UP000297475"/>
    </source>
</evidence>
<name>A0A4Z0W552_9GAMM</name>
<evidence type="ECO:0000256" key="2">
    <source>
        <dbReference type="ARBA" id="ARBA00023150"/>
    </source>
</evidence>
<dbReference type="Pfam" id="PF02634">
    <property type="entry name" value="FdhD-NarQ"/>
    <property type="match status" value="1"/>
</dbReference>
<feature type="region of interest" description="Disordered" evidence="4">
    <location>
        <begin position="1"/>
        <end position="26"/>
    </location>
</feature>
<accession>A0A4Z0W552</accession>
<dbReference type="PIRSF" id="PIRSF015626">
    <property type="entry name" value="FdhD"/>
    <property type="match status" value="1"/>
</dbReference>
<evidence type="ECO:0000256" key="1">
    <source>
        <dbReference type="ARBA" id="ARBA00022490"/>
    </source>
</evidence>
<dbReference type="HAMAP" id="MF_00187">
    <property type="entry name" value="FdhD"/>
    <property type="match status" value="1"/>
</dbReference>
<protein>
    <recommendedName>
        <fullName evidence="3">Sulfur carrier protein FdhD</fullName>
    </recommendedName>
</protein>
<evidence type="ECO:0000256" key="3">
    <source>
        <dbReference type="HAMAP-Rule" id="MF_00187"/>
    </source>
</evidence>
<keyword evidence="1 3" id="KW-0963">Cytoplasm</keyword>
<dbReference type="GO" id="GO:0005737">
    <property type="term" value="C:cytoplasm"/>
    <property type="evidence" value="ECO:0007669"/>
    <property type="project" value="UniProtKB-SubCell"/>
</dbReference>
<comment type="function">
    <text evidence="3">Required for formate dehydrogenase (FDH) activity. Acts as a sulfur carrier protein that transfers sulfur from IscS to the molybdenum cofactor prior to its insertion into FDH.</text>
</comment>
<keyword evidence="6" id="KW-1185">Reference proteome</keyword>
<dbReference type="PANTHER" id="PTHR30592:SF1">
    <property type="entry name" value="SULFUR CARRIER PROTEIN FDHD"/>
    <property type="match status" value="1"/>
</dbReference>
<sequence length="290" mass="30649">MPEFAALTQAGRRPADEAGRPQSGLQSVAARERLGEREQVLQDEVAEECPVALSYNGISHAVMMATPLDLEDLARGFSLSEGIVDGVADIFAIDVSGDVDNGFTLDLHIHGARLDRLKRQHRHMAGPTGCGLCGKDSLQAVMQPLSQLVPRGLPAAAAVEQALHNLPARQRIQQQTGACHAAAWCSAAGDIVLSREDVGRHNALDKLIGALMQGDDGPQRDLDGFVLVSSRASYELAYKCVRAGLPSLVAVSGATQLAIQTAARNHLNLLAFARPGRQVVYHAAAGGTSS</sequence>
<dbReference type="Gene3D" id="3.10.20.10">
    <property type="match status" value="1"/>
</dbReference>
<proteinExistence type="inferred from homology"/>
<organism evidence="5 6">
    <name type="scientific">Natronospirillum operosum</name>
    <dbReference type="NCBI Taxonomy" id="2759953"/>
    <lineage>
        <taxon>Bacteria</taxon>
        <taxon>Pseudomonadati</taxon>
        <taxon>Pseudomonadota</taxon>
        <taxon>Gammaproteobacteria</taxon>
        <taxon>Oceanospirillales</taxon>
        <taxon>Natronospirillaceae</taxon>
        <taxon>Natronospirillum</taxon>
    </lineage>
</organism>
<dbReference type="GO" id="GO:0016783">
    <property type="term" value="F:sulfurtransferase activity"/>
    <property type="evidence" value="ECO:0007669"/>
    <property type="project" value="InterPro"/>
</dbReference>
<dbReference type="InterPro" id="IPR003786">
    <property type="entry name" value="FdhD"/>
</dbReference>
<feature type="active site" description="Cysteine persulfide intermediate" evidence="3">
    <location>
        <position position="130"/>
    </location>
</feature>
<keyword evidence="5" id="KW-0808">Transferase</keyword>
<dbReference type="Proteomes" id="UP000297475">
    <property type="component" value="Unassembled WGS sequence"/>
</dbReference>
<feature type="binding site" evidence="3">
    <location>
        <begin position="272"/>
        <end position="277"/>
    </location>
    <ligand>
        <name>Mo-bis(molybdopterin guanine dinucleotide)</name>
        <dbReference type="ChEBI" id="CHEBI:60539"/>
    </ligand>
</feature>
<dbReference type="GO" id="GO:0097163">
    <property type="term" value="F:sulfur carrier activity"/>
    <property type="evidence" value="ECO:0007669"/>
    <property type="project" value="UniProtKB-UniRule"/>
</dbReference>